<reference evidence="2 3" key="1">
    <citation type="submission" date="2023-07" db="EMBL/GenBank/DDBJ databases">
        <title>Sorghum-associated microbial communities from plants grown in Nebraska, USA.</title>
        <authorList>
            <person name="Schachtman D."/>
        </authorList>
    </citation>
    <scope>NUCLEOTIDE SEQUENCE [LARGE SCALE GENOMIC DNA]</scope>
    <source>
        <strain evidence="2 3">BE316</strain>
    </source>
</reference>
<sequence>MASRPSYVLAKLALCLMSLDVTMAQSLPADQAENAVASHARAGWVRPGADGVVARGAIEAAVRADAARAWQLHRPDALKVGVEELNWADASLGCPRPGMAYTQALVPGYRLVVREGQREAVYHASRRGHWLWCPGAPVSGLRGEAEL</sequence>
<evidence type="ECO:0000256" key="1">
    <source>
        <dbReference type="SAM" id="SignalP"/>
    </source>
</evidence>
<feature type="chain" id="PRO_5045882159" evidence="1">
    <location>
        <begin position="25"/>
        <end position="147"/>
    </location>
</feature>
<keyword evidence="3" id="KW-1185">Reference proteome</keyword>
<comment type="caution">
    <text evidence="2">The sequence shown here is derived from an EMBL/GenBank/DDBJ whole genome shotgun (WGS) entry which is preliminary data.</text>
</comment>
<organism evidence="2 3">
    <name type="scientific">Roseateles asaccharophilus</name>
    <dbReference type="NCBI Taxonomy" id="582607"/>
    <lineage>
        <taxon>Bacteria</taxon>
        <taxon>Pseudomonadati</taxon>
        <taxon>Pseudomonadota</taxon>
        <taxon>Betaproteobacteria</taxon>
        <taxon>Burkholderiales</taxon>
        <taxon>Sphaerotilaceae</taxon>
        <taxon>Roseateles</taxon>
    </lineage>
</organism>
<dbReference type="RefSeq" id="WP_310332108.1">
    <property type="nucleotide sequence ID" value="NZ_JAVDXV010000009.1"/>
</dbReference>
<keyword evidence="1" id="KW-0732">Signal</keyword>
<proteinExistence type="predicted"/>
<feature type="signal peptide" evidence="1">
    <location>
        <begin position="1"/>
        <end position="24"/>
    </location>
</feature>
<evidence type="ECO:0000313" key="3">
    <source>
        <dbReference type="Proteomes" id="UP001180825"/>
    </source>
</evidence>
<gene>
    <name evidence="2" type="ORF">J2X21_004356</name>
</gene>
<protein>
    <submittedName>
        <fullName evidence="2">Uncharacterized protein</fullName>
    </submittedName>
</protein>
<dbReference type="Proteomes" id="UP001180825">
    <property type="component" value="Unassembled WGS sequence"/>
</dbReference>
<name>A0ABU2ADB2_9BURK</name>
<evidence type="ECO:0000313" key="2">
    <source>
        <dbReference type="EMBL" id="MDR7335191.1"/>
    </source>
</evidence>
<dbReference type="EMBL" id="JAVDXV010000009">
    <property type="protein sequence ID" value="MDR7335191.1"/>
    <property type="molecule type" value="Genomic_DNA"/>
</dbReference>
<accession>A0ABU2ADB2</accession>